<evidence type="ECO:0000313" key="2">
    <source>
        <dbReference type="Proteomes" id="UP000823775"/>
    </source>
</evidence>
<accession>A0ABS8TG88</accession>
<keyword evidence="2" id="KW-1185">Reference proteome</keyword>
<evidence type="ECO:0000313" key="1">
    <source>
        <dbReference type="EMBL" id="MCD7469980.1"/>
    </source>
</evidence>
<protein>
    <submittedName>
        <fullName evidence="1">Uncharacterized protein</fullName>
    </submittedName>
</protein>
<name>A0ABS8TG88_DATST</name>
<comment type="caution">
    <text evidence="1">The sequence shown here is derived from an EMBL/GenBank/DDBJ whole genome shotgun (WGS) entry which is preliminary data.</text>
</comment>
<sequence length="138" mass="16254">MDSEKHETMFRVKNERITFKARNDHLLSIDVGNICVDRIIENEMGRAENVAKASPKKKKVKSKWVKQYLFKSKGRKWMRKSHPKKNSPIGELRILEKIDFDRKGNISPPRDGWKDGPYLQDTDCPSLHHLRPGMDRLW</sequence>
<proteinExistence type="predicted"/>
<dbReference type="Proteomes" id="UP000823775">
    <property type="component" value="Unassembled WGS sequence"/>
</dbReference>
<dbReference type="EMBL" id="JACEIK010001515">
    <property type="protein sequence ID" value="MCD7469980.1"/>
    <property type="molecule type" value="Genomic_DNA"/>
</dbReference>
<gene>
    <name evidence="1" type="ORF">HAX54_009479</name>
</gene>
<organism evidence="1 2">
    <name type="scientific">Datura stramonium</name>
    <name type="common">Jimsonweed</name>
    <name type="synonym">Common thornapple</name>
    <dbReference type="NCBI Taxonomy" id="4076"/>
    <lineage>
        <taxon>Eukaryota</taxon>
        <taxon>Viridiplantae</taxon>
        <taxon>Streptophyta</taxon>
        <taxon>Embryophyta</taxon>
        <taxon>Tracheophyta</taxon>
        <taxon>Spermatophyta</taxon>
        <taxon>Magnoliopsida</taxon>
        <taxon>eudicotyledons</taxon>
        <taxon>Gunneridae</taxon>
        <taxon>Pentapetalae</taxon>
        <taxon>asterids</taxon>
        <taxon>lamiids</taxon>
        <taxon>Solanales</taxon>
        <taxon>Solanaceae</taxon>
        <taxon>Solanoideae</taxon>
        <taxon>Datureae</taxon>
        <taxon>Datura</taxon>
    </lineage>
</organism>
<reference evidence="1 2" key="1">
    <citation type="journal article" date="2021" name="BMC Genomics">
        <title>Datura genome reveals duplications of psychoactive alkaloid biosynthetic genes and high mutation rate following tissue culture.</title>
        <authorList>
            <person name="Rajewski A."/>
            <person name="Carter-House D."/>
            <person name="Stajich J."/>
            <person name="Litt A."/>
        </authorList>
    </citation>
    <scope>NUCLEOTIDE SEQUENCE [LARGE SCALE GENOMIC DNA]</scope>
    <source>
        <strain evidence="1">AR-01</strain>
    </source>
</reference>